<evidence type="ECO:0000256" key="3">
    <source>
        <dbReference type="ARBA" id="ARBA00022741"/>
    </source>
</evidence>
<dbReference type="GO" id="GO:0006426">
    <property type="term" value="P:glycyl-tRNA aminoacylation"/>
    <property type="evidence" value="ECO:0007669"/>
    <property type="project" value="UniProtKB-UniRule"/>
</dbReference>
<dbReference type="AlphaFoldDB" id="A7I2Q6"/>
<dbReference type="NCBIfam" id="TIGR00211">
    <property type="entry name" value="glyS"/>
    <property type="match status" value="1"/>
</dbReference>
<sequence>MELLIEIGTEELPAIPFLKEFKNIAPKWREILCKNSLETEFEFEFTPRRLVLIHKNFSEFQPDSEIIKTGAPKNIALKDGVFTKAALSFAKKCGISENELKFENVDGKEVLYYKKLQKGKASAEILGSMIEEFLLSLNFGRSMRWGNGEFSFIRPIRSVACLLDGKNVDFKIFGVQSRAAFFPHRNFGYELIRFRDSDEYFKLLAKNGIILKSDDRKTEILSEFGKIERENGVKIQIDNELLNEVIAITEHPTALLGNFDESFLAVPKEVIITSMKENQRYFPVFENGKLSNHFVVVSNAVSDDNGLIIKGNEKVLRARLSDAMFFWQNDLKAEFSENKLKNVSYMDGLGSVYEKELRELETAKIFAEFYKDELKNEFKKDCFENEINRAIMLSKADLTSSMVGEFPELQGVMGSYYALYKNEHPLVARAIYEQYLPNGENSELPNGIFSSIIAISVKFETLIGLFSIGKIPNGNKDPYALRRAALGILKIVLNQNLNFNIASVIKKLAKNYAKFDENSLINFLKDRLYSLYDANVSVIKACINSGENDIKKLNSAIISLDEISKEADFSEKFATFKRLANIIKDEKIGVVNEALFENETEILLNSVFKSLDLNDEDCKNYLNSLFALKDKIDEFFDKVMINAEDKKIKANRIALIGQIYNAFLKVADIKEIGF</sequence>
<evidence type="ECO:0000256" key="5">
    <source>
        <dbReference type="ARBA" id="ARBA00022917"/>
    </source>
</evidence>
<keyword evidence="5 8" id="KW-0648">Protein biosynthesis</keyword>
<dbReference type="GO" id="GO:0004820">
    <property type="term" value="F:glycine-tRNA ligase activity"/>
    <property type="evidence" value="ECO:0007669"/>
    <property type="project" value="UniProtKB-UniRule"/>
</dbReference>
<keyword evidence="6 8" id="KW-0030">Aminoacyl-tRNA synthetase</keyword>
<evidence type="ECO:0000313" key="9">
    <source>
        <dbReference type="EMBL" id="ABS51508.1"/>
    </source>
</evidence>
<dbReference type="GO" id="GO:0005829">
    <property type="term" value="C:cytosol"/>
    <property type="evidence" value="ECO:0007669"/>
    <property type="project" value="TreeGrafter"/>
</dbReference>
<dbReference type="Pfam" id="PF02092">
    <property type="entry name" value="tRNA_synt_2f"/>
    <property type="match status" value="1"/>
</dbReference>
<dbReference type="EC" id="6.1.1.14" evidence="8"/>
<reference evidence="10" key="1">
    <citation type="submission" date="2007-07" db="EMBL/GenBank/DDBJ databases">
        <title>Complete genome sequence of Campylobacter hominis ATCC BAA-381, a commensal isolated from the human gastrointestinal tract.</title>
        <authorList>
            <person name="Fouts D.E."/>
            <person name="Mongodin E.F."/>
            <person name="Puiu D."/>
            <person name="Sebastian Y."/>
            <person name="Miller W.G."/>
            <person name="Mandrell R.E."/>
            <person name="Nelson K.E."/>
        </authorList>
    </citation>
    <scope>NUCLEOTIDE SEQUENCE [LARGE SCALE GENOMIC DNA]</scope>
    <source>
        <strain evidence="10">ATCC BAA-381 / LMG 19568 / NCTC 13146 / CH001A</strain>
    </source>
</reference>
<keyword evidence="3 8" id="KW-0547">Nucleotide-binding</keyword>
<keyword evidence="8" id="KW-0963">Cytoplasm</keyword>
<evidence type="ECO:0000256" key="8">
    <source>
        <dbReference type="HAMAP-Rule" id="MF_00255"/>
    </source>
</evidence>
<comment type="subcellular location">
    <subcellularLocation>
        <location evidence="8">Cytoplasm</location>
    </subcellularLocation>
</comment>
<evidence type="ECO:0000256" key="1">
    <source>
        <dbReference type="ARBA" id="ARBA00008226"/>
    </source>
</evidence>
<comment type="similarity">
    <text evidence="1 8">Belongs to the class-II aminoacyl-tRNA synthetase family.</text>
</comment>
<dbReference type="GO" id="GO:0005524">
    <property type="term" value="F:ATP binding"/>
    <property type="evidence" value="ECO:0007669"/>
    <property type="project" value="UniProtKB-UniRule"/>
</dbReference>
<dbReference type="OrthoDB" id="9775440at2"/>
<protein>
    <recommendedName>
        <fullName evidence="8">Glycine--tRNA ligase beta subunit</fullName>
        <ecNumber evidence="8">6.1.1.14</ecNumber>
    </recommendedName>
    <alternativeName>
        <fullName evidence="8">Glycyl-tRNA synthetase beta subunit</fullName>
        <shortName evidence="8">GlyRS</shortName>
    </alternativeName>
</protein>
<dbReference type="eggNOG" id="COG0751">
    <property type="taxonomic scope" value="Bacteria"/>
</dbReference>
<dbReference type="RefSeq" id="WP_012109098.1">
    <property type="nucleotide sequence ID" value="NC_009714.1"/>
</dbReference>
<dbReference type="STRING" id="360107.CHAB381_1246"/>
<dbReference type="PANTHER" id="PTHR30075:SF2">
    <property type="entry name" value="GLYCINE--TRNA LIGASE, CHLOROPLASTIC_MITOCHONDRIAL 2"/>
    <property type="match status" value="1"/>
</dbReference>
<accession>A7I2Q6</accession>
<evidence type="ECO:0000256" key="6">
    <source>
        <dbReference type="ARBA" id="ARBA00023146"/>
    </source>
</evidence>
<keyword evidence="2 8" id="KW-0436">Ligase</keyword>
<proteinExistence type="inferred from homology"/>
<keyword evidence="4 8" id="KW-0067">ATP-binding</keyword>
<name>A7I2Q6_CAMHC</name>
<organism evidence="9 10">
    <name type="scientific">Campylobacter hominis (strain ATCC BAA-381 / DSM 21671 / CCUG 45161 / LMG 19568 / NCTC 13146 / CH001A)</name>
    <dbReference type="NCBI Taxonomy" id="360107"/>
    <lineage>
        <taxon>Bacteria</taxon>
        <taxon>Pseudomonadati</taxon>
        <taxon>Campylobacterota</taxon>
        <taxon>Epsilonproteobacteria</taxon>
        <taxon>Campylobacterales</taxon>
        <taxon>Campylobacteraceae</taxon>
        <taxon>Campylobacter</taxon>
    </lineage>
</organism>
<keyword evidence="10" id="KW-1185">Reference proteome</keyword>
<comment type="catalytic activity">
    <reaction evidence="7 8">
        <text>tRNA(Gly) + glycine + ATP = glycyl-tRNA(Gly) + AMP + diphosphate</text>
        <dbReference type="Rhea" id="RHEA:16013"/>
        <dbReference type="Rhea" id="RHEA-COMP:9664"/>
        <dbReference type="Rhea" id="RHEA-COMP:9683"/>
        <dbReference type="ChEBI" id="CHEBI:30616"/>
        <dbReference type="ChEBI" id="CHEBI:33019"/>
        <dbReference type="ChEBI" id="CHEBI:57305"/>
        <dbReference type="ChEBI" id="CHEBI:78442"/>
        <dbReference type="ChEBI" id="CHEBI:78522"/>
        <dbReference type="ChEBI" id="CHEBI:456215"/>
        <dbReference type="EC" id="6.1.1.14"/>
    </reaction>
</comment>
<evidence type="ECO:0000256" key="2">
    <source>
        <dbReference type="ARBA" id="ARBA00022598"/>
    </source>
</evidence>
<dbReference type="InterPro" id="IPR015944">
    <property type="entry name" value="Gly-tRNA-synth_bsu"/>
</dbReference>
<comment type="subunit">
    <text evidence="8">Tetramer of two alpha and two beta subunits.</text>
</comment>
<evidence type="ECO:0000256" key="4">
    <source>
        <dbReference type="ARBA" id="ARBA00022840"/>
    </source>
</evidence>
<dbReference type="InterPro" id="IPR006194">
    <property type="entry name" value="Gly-tRNA-synth_heterodimer"/>
</dbReference>
<evidence type="ECO:0000313" key="10">
    <source>
        <dbReference type="Proteomes" id="UP000002407"/>
    </source>
</evidence>
<dbReference type="PROSITE" id="PS50861">
    <property type="entry name" value="AA_TRNA_LIGASE_II_GLYAB"/>
    <property type="match status" value="1"/>
</dbReference>
<dbReference type="PANTHER" id="PTHR30075">
    <property type="entry name" value="GLYCYL-TRNA SYNTHETASE"/>
    <property type="match status" value="1"/>
</dbReference>
<dbReference type="HOGENOM" id="CLU_007220_2_2_7"/>
<dbReference type="KEGG" id="cha:CHAB381_1246"/>
<dbReference type="PRINTS" id="PR01045">
    <property type="entry name" value="TRNASYNTHGB"/>
</dbReference>
<evidence type="ECO:0000256" key="7">
    <source>
        <dbReference type="ARBA" id="ARBA00047937"/>
    </source>
</evidence>
<dbReference type="HAMAP" id="MF_00255">
    <property type="entry name" value="Gly_tRNA_synth_beta"/>
    <property type="match status" value="1"/>
</dbReference>
<gene>
    <name evidence="8 9" type="primary">glyS</name>
    <name evidence="9" type="ordered locus">CHAB381_1246</name>
</gene>
<dbReference type="Proteomes" id="UP000002407">
    <property type="component" value="Chromosome"/>
</dbReference>
<dbReference type="EMBL" id="CP000776">
    <property type="protein sequence ID" value="ABS51508.1"/>
    <property type="molecule type" value="Genomic_DNA"/>
</dbReference>